<dbReference type="InterPro" id="IPR018561">
    <property type="entry name" value="AosR"/>
</dbReference>
<name>A0A6L9XZZ3_9MICO</name>
<dbReference type="AlphaFoldDB" id="A0A6L9XZZ3"/>
<accession>A0A6L9XZZ3</accession>
<evidence type="ECO:0000313" key="1">
    <source>
        <dbReference type="EMBL" id="NEN06777.1"/>
    </source>
</evidence>
<keyword evidence="2" id="KW-1185">Reference proteome</keyword>
<dbReference type="EMBL" id="JAAGWY010000002">
    <property type="protein sequence ID" value="NEN06777.1"/>
    <property type="molecule type" value="Genomic_DNA"/>
</dbReference>
<comment type="caution">
    <text evidence="1">The sequence shown here is derived from an EMBL/GenBank/DDBJ whole genome shotgun (WGS) entry which is preliminary data.</text>
</comment>
<protein>
    <submittedName>
        <fullName evidence="1">DUF2017 domain-containing protein</fullName>
    </submittedName>
</protein>
<sequence length="170" mass="18498">MNGFHTDRDGCAVASFAPEEAALLVQLAGESAELVDQARRTDALPTDPAVIRLLPDAYPQDPAASAEFRRFTTDGLAQRKILNARIVVEMLAGSEGSDPIVVRLDDVASLAWLRTITDIRLVLGARLGIVQDGDEGDIHDDETALLRALFDWLAFLQETLIDVLDSSLEQ</sequence>
<evidence type="ECO:0000313" key="2">
    <source>
        <dbReference type="Proteomes" id="UP000474967"/>
    </source>
</evidence>
<reference evidence="1 2" key="1">
    <citation type="journal article" date="2014" name="J. Microbiol.">
        <title>Diaminobutyricibacter tongyongensis gen. nov., sp. nov. and Homoserinibacter gongjuensis gen. nov., sp. nov. belong to the family Microbacteriaceae.</title>
        <authorList>
            <person name="Kim S.J."/>
            <person name="Ahn J.H."/>
            <person name="Weon H.Y."/>
            <person name="Hamada M."/>
            <person name="Suzuki K."/>
            <person name="Kwon S.W."/>
        </authorList>
    </citation>
    <scope>NUCLEOTIDE SEQUENCE [LARGE SCALE GENOMIC DNA]</scope>
    <source>
        <strain evidence="1 2">NBRC 108724</strain>
    </source>
</reference>
<organism evidence="1 2">
    <name type="scientific">Leifsonia tongyongensis</name>
    <dbReference type="NCBI Taxonomy" id="1268043"/>
    <lineage>
        <taxon>Bacteria</taxon>
        <taxon>Bacillati</taxon>
        <taxon>Actinomycetota</taxon>
        <taxon>Actinomycetes</taxon>
        <taxon>Micrococcales</taxon>
        <taxon>Microbacteriaceae</taxon>
        <taxon>Leifsonia</taxon>
    </lineage>
</organism>
<dbReference type="RefSeq" id="WP_163290153.1">
    <property type="nucleotide sequence ID" value="NZ_JAAGWY010000002.1"/>
</dbReference>
<gene>
    <name evidence="1" type="ORF">G3T36_12965</name>
</gene>
<dbReference type="Proteomes" id="UP000474967">
    <property type="component" value="Unassembled WGS sequence"/>
</dbReference>
<proteinExistence type="predicted"/>
<dbReference type="Pfam" id="PF09438">
    <property type="entry name" value="DUF2017"/>
    <property type="match status" value="1"/>
</dbReference>